<evidence type="ECO:0000256" key="2">
    <source>
        <dbReference type="SAM" id="SignalP"/>
    </source>
</evidence>
<comment type="caution">
    <text evidence="3">The sequence shown here is derived from an EMBL/GenBank/DDBJ whole genome shotgun (WGS) entry which is preliminary data.</text>
</comment>
<feature type="region of interest" description="Disordered" evidence="1">
    <location>
        <begin position="51"/>
        <end position="71"/>
    </location>
</feature>
<evidence type="ECO:0000313" key="4">
    <source>
        <dbReference type="Proteomes" id="UP001303473"/>
    </source>
</evidence>
<accession>A0AAN6N2G2</accession>
<evidence type="ECO:0008006" key="5">
    <source>
        <dbReference type="Google" id="ProtNLM"/>
    </source>
</evidence>
<feature type="signal peptide" evidence="2">
    <location>
        <begin position="1"/>
        <end position="40"/>
    </location>
</feature>
<keyword evidence="4" id="KW-1185">Reference proteome</keyword>
<organism evidence="3 4">
    <name type="scientific">Diplogelasinospora grovesii</name>
    <dbReference type="NCBI Taxonomy" id="303347"/>
    <lineage>
        <taxon>Eukaryota</taxon>
        <taxon>Fungi</taxon>
        <taxon>Dikarya</taxon>
        <taxon>Ascomycota</taxon>
        <taxon>Pezizomycotina</taxon>
        <taxon>Sordariomycetes</taxon>
        <taxon>Sordariomycetidae</taxon>
        <taxon>Sordariales</taxon>
        <taxon>Diplogelasinosporaceae</taxon>
        <taxon>Diplogelasinospora</taxon>
    </lineage>
</organism>
<dbReference type="AlphaFoldDB" id="A0AAN6N2G2"/>
<keyword evidence="2" id="KW-0732">Signal</keyword>
<evidence type="ECO:0000313" key="3">
    <source>
        <dbReference type="EMBL" id="KAK3937376.1"/>
    </source>
</evidence>
<dbReference type="EMBL" id="MU853856">
    <property type="protein sequence ID" value="KAK3937376.1"/>
    <property type="molecule type" value="Genomic_DNA"/>
</dbReference>
<sequence length="86" mass="9008">MGFASSCLFLSRELRAARNSGSKALSMFLISLVLVKVTFAVCTSEYGRSCGAKEQGRSGGRAAPSTVCSGKAVGSKSYHKAYTFDG</sequence>
<name>A0AAN6N2G2_9PEZI</name>
<feature type="chain" id="PRO_5042980111" description="Secreted protein" evidence="2">
    <location>
        <begin position="41"/>
        <end position="86"/>
    </location>
</feature>
<gene>
    <name evidence="3" type="ORF">QBC46DRAFT_392921</name>
</gene>
<dbReference type="Proteomes" id="UP001303473">
    <property type="component" value="Unassembled WGS sequence"/>
</dbReference>
<protein>
    <recommendedName>
        <fullName evidence="5">Secreted protein</fullName>
    </recommendedName>
</protein>
<evidence type="ECO:0000256" key="1">
    <source>
        <dbReference type="SAM" id="MobiDB-lite"/>
    </source>
</evidence>
<proteinExistence type="predicted"/>
<reference evidence="4" key="1">
    <citation type="journal article" date="2023" name="Mol. Phylogenet. Evol.">
        <title>Genome-scale phylogeny and comparative genomics of the fungal order Sordariales.</title>
        <authorList>
            <person name="Hensen N."/>
            <person name="Bonometti L."/>
            <person name="Westerberg I."/>
            <person name="Brannstrom I.O."/>
            <person name="Guillou S."/>
            <person name="Cros-Aarteil S."/>
            <person name="Calhoun S."/>
            <person name="Haridas S."/>
            <person name="Kuo A."/>
            <person name="Mondo S."/>
            <person name="Pangilinan J."/>
            <person name="Riley R."/>
            <person name="LaButti K."/>
            <person name="Andreopoulos B."/>
            <person name="Lipzen A."/>
            <person name="Chen C."/>
            <person name="Yan M."/>
            <person name="Daum C."/>
            <person name="Ng V."/>
            <person name="Clum A."/>
            <person name="Steindorff A."/>
            <person name="Ohm R.A."/>
            <person name="Martin F."/>
            <person name="Silar P."/>
            <person name="Natvig D.O."/>
            <person name="Lalanne C."/>
            <person name="Gautier V."/>
            <person name="Ament-Velasquez S.L."/>
            <person name="Kruys A."/>
            <person name="Hutchinson M.I."/>
            <person name="Powell A.J."/>
            <person name="Barry K."/>
            <person name="Miller A.N."/>
            <person name="Grigoriev I.V."/>
            <person name="Debuchy R."/>
            <person name="Gladieux P."/>
            <person name="Hiltunen Thoren M."/>
            <person name="Johannesson H."/>
        </authorList>
    </citation>
    <scope>NUCLEOTIDE SEQUENCE [LARGE SCALE GENOMIC DNA]</scope>
    <source>
        <strain evidence="4">CBS 340.73</strain>
    </source>
</reference>